<dbReference type="PRINTS" id="PR01179">
    <property type="entry name" value="ODADCRBXLASE"/>
</dbReference>
<dbReference type="PANTHER" id="PTHR43727:SF2">
    <property type="entry name" value="GROUP IV DECARBOXYLASE"/>
    <property type="match status" value="1"/>
</dbReference>
<keyword evidence="2 7" id="KW-0210">Decarboxylase</keyword>
<evidence type="ECO:0000313" key="9">
    <source>
        <dbReference type="EMBL" id="GIF54003.1"/>
    </source>
</evidence>
<evidence type="ECO:0000256" key="1">
    <source>
        <dbReference type="ARBA" id="ARBA00001933"/>
    </source>
</evidence>
<keyword evidence="4 7" id="KW-0457">Lysine biosynthesis</keyword>
<organism evidence="9 10">
    <name type="scientific">Asanoa iriomotensis</name>
    <dbReference type="NCBI Taxonomy" id="234613"/>
    <lineage>
        <taxon>Bacteria</taxon>
        <taxon>Bacillati</taxon>
        <taxon>Actinomycetota</taxon>
        <taxon>Actinomycetes</taxon>
        <taxon>Micromonosporales</taxon>
        <taxon>Micromonosporaceae</taxon>
        <taxon>Asanoa</taxon>
    </lineage>
</organism>
<evidence type="ECO:0000256" key="5">
    <source>
        <dbReference type="ARBA" id="ARBA00023239"/>
    </source>
</evidence>
<gene>
    <name evidence="9" type="primary">lysA_1</name>
    <name evidence="9" type="ORF">Air01nite_00980</name>
</gene>
<name>A0ABQ4BU03_9ACTN</name>
<keyword evidence="3" id="KW-0663">Pyridoxal phosphate</keyword>
<keyword evidence="10" id="KW-1185">Reference proteome</keyword>
<protein>
    <recommendedName>
        <fullName evidence="6 7">Diaminopimelate decarboxylase</fullName>
        <ecNumber evidence="6 7">4.1.1.20</ecNumber>
    </recommendedName>
</protein>
<evidence type="ECO:0000256" key="2">
    <source>
        <dbReference type="ARBA" id="ARBA00022793"/>
    </source>
</evidence>
<dbReference type="EC" id="4.1.1.20" evidence="6 7"/>
<comment type="caution">
    <text evidence="9">The sequence shown here is derived from an EMBL/GenBank/DDBJ whole genome shotgun (WGS) entry which is preliminary data.</text>
</comment>
<dbReference type="Gene3D" id="3.20.20.10">
    <property type="entry name" value="Alanine racemase"/>
    <property type="match status" value="1"/>
</dbReference>
<evidence type="ECO:0000256" key="3">
    <source>
        <dbReference type="ARBA" id="ARBA00022898"/>
    </source>
</evidence>
<dbReference type="EMBL" id="BONC01000001">
    <property type="protein sequence ID" value="GIF54003.1"/>
    <property type="molecule type" value="Genomic_DNA"/>
</dbReference>
<comment type="pathway">
    <text evidence="7">Amino-acid biosynthesis; L-lysine biosynthesis via DAP pathway; L-lysine from DL-2,6-diaminopimelate: step 1/1.</text>
</comment>
<dbReference type="SUPFAM" id="SSF51419">
    <property type="entry name" value="PLP-binding barrel"/>
    <property type="match status" value="1"/>
</dbReference>
<dbReference type="PROSITE" id="PS00878">
    <property type="entry name" value="ODR_DC_2_1"/>
    <property type="match status" value="1"/>
</dbReference>
<dbReference type="Proteomes" id="UP000624325">
    <property type="component" value="Unassembled WGS sequence"/>
</dbReference>
<proteinExistence type="predicted"/>
<evidence type="ECO:0000259" key="8">
    <source>
        <dbReference type="Pfam" id="PF02784"/>
    </source>
</evidence>
<dbReference type="Gene3D" id="2.40.37.10">
    <property type="entry name" value="Lyase, Ornithine Decarboxylase, Chain A, domain 1"/>
    <property type="match status" value="1"/>
</dbReference>
<evidence type="ECO:0000256" key="4">
    <source>
        <dbReference type="ARBA" id="ARBA00023154"/>
    </source>
</evidence>
<dbReference type="InterPro" id="IPR022644">
    <property type="entry name" value="De-COase2_N"/>
</dbReference>
<evidence type="ECO:0000313" key="10">
    <source>
        <dbReference type="Proteomes" id="UP000624325"/>
    </source>
</evidence>
<comment type="catalytic activity">
    <reaction evidence="7">
        <text>meso-2,6-diaminopimelate + H(+) = L-lysine + CO2</text>
        <dbReference type="Rhea" id="RHEA:15101"/>
        <dbReference type="ChEBI" id="CHEBI:15378"/>
        <dbReference type="ChEBI" id="CHEBI:16526"/>
        <dbReference type="ChEBI" id="CHEBI:32551"/>
        <dbReference type="ChEBI" id="CHEBI:57791"/>
        <dbReference type="EC" id="4.1.1.20"/>
    </reaction>
</comment>
<accession>A0ABQ4BU03</accession>
<dbReference type="PANTHER" id="PTHR43727">
    <property type="entry name" value="DIAMINOPIMELATE DECARBOXYLASE"/>
    <property type="match status" value="1"/>
</dbReference>
<dbReference type="SUPFAM" id="SSF50621">
    <property type="entry name" value="Alanine racemase C-terminal domain-like"/>
    <property type="match status" value="1"/>
</dbReference>
<dbReference type="NCBIfam" id="TIGR01048">
    <property type="entry name" value="lysA"/>
    <property type="match status" value="1"/>
</dbReference>
<dbReference type="RefSeq" id="WP_203699730.1">
    <property type="nucleotide sequence ID" value="NZ_BAAALU010000017.1"/>
</dbReference>
<comment type="cofactor">
    <cofactor evidence="1 7">
        <name>pyridoxal 5'-phosphate</name>
        <dbReference type="ChEBI" id="CHEBI:597326"/>
    </cofactor>
</comment>
<dbReference type="CDD" id="cd06828">
    <property type="entry name" value="PLPDE_III_DapDC"/>
    <property type="match status" value="1"/>
</dbReference>
<keyword evidence="5 7" id="KW-0456">Lyase</keyword>
<evidence type="ECO:0000256" key="7">
    <source>
        <dbReference type="RuleBase" id="RU003738"/>
    </source>
</evidence>
<evidence type="ECO:0000256" key="6">
    <source>
        <dbReference type="NCBIfam" id="TIGR01048"/>
    </source>
</evidence>
<dbReference type="InterPro" id="IPR009006">
    <property type="entry name" value="Ala_racemase/Decarboxylase_C"/>
</dbReference>
<dbReference type="InterPro" id="IPR002986">
    <property type="entry name" value="DAP_deCOOHase_LysA"/>
</dbReference>
<sequence length="451" mass="47132">MSLSDLIPSLRTSLPPQRLCAEIWPASTRHTGHGAISVGGVDLATLAEQHGTPAYVIDEDEVRSHCREYGSAFGNGHVVYAAKALTSRAVLRWVKEEGLGLSVYSEGQLSVAAAVGFPAERIVLHGDAKTPADLQAALDYGVGRVVIESASEVTRLAAIATRKQKVLIRVLPSHDALFDGVAGLPAPNDCDRFGVAAPSTAFDDLVKRIVAQPKLELVGLDCYVGSQISRFGGYERAIQRLVAVAGQLARTSGILVREINIGGGHAAPAVDGESPFAVAAFAGRARAVLGLACERQGVPEPELVVTPGRAVVARAGVALYRVVAVRREPEGTQLVAIDGGLSDNPRPALYGARYTAVLLGRAGTGPAVSSTIVGRHDEAGDVLARSVPLPADLRPGDLLAAPGAGAYHLPLASNYNLVGRPPLIAVRDGAARVVVRRETIDDVLCRDVDLA</sequence>
<dbReference type="PRINTS" id="PR01181">
    <property type="entry name" value="DAPDCRBXLASE"/>
</dbReference>
<dbReference type="Pfam" id="PF02784">
    <property type="entry name" value="Orn_Arg_deC_N"/>
    <property type="match status" value="1"/>
</dbReference>
<feature type="domain" description="Orn/DAP/Arg decarboxylase 2 N-terminal" evidence="8">
    <location>
        <begin position="60"/>
        <end position="313"/>
    </location>
</feature>
<dbReference type="InterPro" id="IPR000183">
    <property type="entry name" value="Orn/DAP/Arg_de-COase"/>
</dbReference>
<dbReference type="InterPro" id="IPR022653">
    <property type="entry name" value="De-COase2_pyr-phos_BS"/>
</dbReference>
<dbReference type="InterPro" id="IPR029066">
    <property type="entry name" value="PLP-binding_barrel"/>
</dbReference>
<keyword evidence="4 7" id="KW-0028">Amino-acid biosynthesis</keyword>
<reference evidence="9 10" key="1">
    <citation type="submission" date="2021-01" db="EMBL/GenBank/DDBJ databases">
        <title>Whole genome shotgun sequence of Asanoa iriomotensis NBRC 100142.</title>
        <authorList>
            <person name="Komaki H."/>
            <person name="Tamura T."/>
        </authorList>
    </citation>
    <scope>NUCLEOTIDE SEQUENCE [LARGE SCALE GENOMIC DNA]</scope>
    <source>
        <strain evidence="9 10">NBRC 100142</strain>
    </source>
</reference>